<dbReference type="Proteomes" id="UP000238589">
    <property type="component" value="Unassembled WGS sequence"/>
</dbReference>
<organism evidence="1 2">
    <name type="scientific">Malikia granosa</name>
    <dbReference type="NCBI Taxonomy" id="263067"/>
    <lineage>
        <taxon>Bacteria</taxon>
        <taxon>Pseudomonadati</taxon>
        <taxon>Pseudomonadota</taxon>
        <taxon>Betaproteobacteria</taxon>
        <taxon>Burkholderiales</taxon>
        <taxon>Comamonadaceae</taxon>
        <taxon>Malikia</taxon>
    </lineage>
</organism>
<reference evidence="1 2" key="1">
    <citation type="submission" date="2018-03" db="EMBL/GenBank/DDBJ databases">
        <title>Comparative genomics illustrates the genes involved in a hyperalkaliphilic mechanisms of Serpentinomonas isolated from highly-alkaline calcium-rich serpentinized springs.</title>
        <authorList>
            <person name="Suzuki S."/>
            <person name="Ishii S."/>
            <person name="Walworth N."/>
            <person name="Bird L."/>
            <person name="Kuenen J.G."/>
            <person name="Nealson K.H."/>
        </authorList>
    </citation>
    <scope>NUCLEOTIDE SEQUENCE [LARGE SCALE GENOMIC DNA]</scope>
    <source>
        <strain evidence="1 2">P1</strain>
    </source>
</reference>
<gene>
    <name evidence="1" type="ORF">C6P64_03130</name>
</gene>
<dbReference type="OrthoDB" id="8912701at2"/>
<dbReference type="InterPro" id="IPR021317">
    <property type="entry name" value="DUF2917"/>
</dbReference>
<name>A0A2S9K875_9BURK</name>
<dbReference type="AlphaFoldDB" id="A0A2S9K875"/>
<comment type="caution">
    <text evidence="1">The sequence shown here is derived from an EMBL/GenBank/DDBJ whole genome shotgun (WGS) entry which is preliminary data.</text>
</comment>
<keyword evidence="2" id="KW-1185">Reference proteome</keyword>
<dbReference type="EMBL" id="PVLQ01000011">
    <property type="protein sequence ID" value="PRD66669.1"/>
    <property type="molecule type" value="Genomic_DNA"/>
</dbReference>
<evidence type="ECO:0008006" key="3">
    <source>
        <dbReference type="Google" id="ProtNLM"/>
    </source>
</evidence>
<protein>
    <recommendedName>
        <fullName evidence="3">DUF2917 domain-containing protein</fullName>
    </recommendedName>
</protein>
<proteinExistence type="predicted"/>
<evidence type="ECO:0000313" key="1">
    <source>
        <dbReference type="EMBL" id="PRD66669.1"/>
    </source>
</evidence>
<evidence type="ECO:0000313" key="2">
    <source>
        <dbReference type="Proteomes" id="UP000238589"/>
    </source>
</evidence>
<sequence length="100" mass="10717">MTSSSSPIELRPGQAITLDAAPGLWLRVWSGRLWVTATGDPNDYFVAAGQTLTLGPGRLVLEADAGPARYSLLRPAAAQSGWSAASRRISWRTMSDCISR</sequence>
<accession>A0A2S9K875</accession>
<dbReference type="RefSeq" id="WP_105747131.1">
    <property type="nucleotide sequence ID" value="NZ_PVLQ01000011.1"/>
</dbReference>
<dbReference type="Pfam" id="PF11142">
    <property type="entry name" value="DUF2917"/>
    <property type="match status" value="1"/>
</dbReference>